<name>A0A368KM44_9BACT</name>
<protein>
    <submittedName>
        <fullName evidence="1">Uncharacterized protein</fullName>
    </submittedName>
</protein>
<comment type="caution">
    <text evidence="1">The sequence shown here is derived from an EMBL/GenBank/DDBJ whole genome shotgun (WGS) entry which is preliminary data.</text>
</comment>
<organism evidence="1 2">
    <name type="scientific">Bremerella cremea</name>
    <dbReference type="NCBI Taxonomy" id="1031537"/>
    <lineage>
        <taxon>Bacteria</taxon>
        <taxon>Pseudomonadati</taxon>
        <taxon>Planctomycetota</taxon>
        <taxon>Planctomycetia</taxon>
        <taxon>Pirellulales</taxon>
        <taxon>Pirellulaceae</taxon>
        <taxon>Bremerella</taxon>
    </lineage>
</organism>
<dbReference type="Proteomes" id="UP000253562">
    <property type="component" value="Unassembled WGS sequence"/>
</dbReference>
<gene>
    <name evidence="1" type="ORF">DTL42_19365</name>
</gene>
<reference evidence="1 2" key="1">
    <citation type="submission" date="2018-07" db="EMBL/GenBank/DDBJ databases">
        <title>Comparative genomes isolates from brazilian mangrove.</title>
        <authorList>
            <person name="De Araujo J.E."/>
            <person name="Taketani R.G."/>
            <person name="Silva M.C.P."/>
            <person name="Lourenco M.V."/>
            <person name="Oliveira V.M."/>
            <person name="Andreote F.D."/>
        </authorList>
    </citation>
    <scope>NUCLEOTIDE SEQUENCE [LARGE SCALE GENOMIC DNA]</scope>
    <source>
        <strain evidence="1 2">HEX PRIS-MGV</strain>
    </source>
</reference>
<sequence length="78" mass="8614">MNIYRTVIDHMMIEPFSAHGENAWLLSVLQLGGHLNVTGTGNPFKAVVSDLRDRNIAPCAVARVAQLLNTASEQWESH</sequence>
<dbReference type="OrthoDB" id="9975162at2"/>
<evidence type="ECO:0000313" key="1">
    <source>
        <dbReference type="EMBL" id="RCS42299.1"/>
    </source>
</evidence>
<proteinExistence type="predicted"/>
<dbReference type="AlphaFoldDB" id="A0A368KM44"/>
<dbReference type="EMBL" id="QPEX01000042">
    <property type="protein sequence ID" value="RCS42299.1"/>
    <property type="molecule type" value="Genomic_DNA"/>
</dbReference>
<dbReference type="RefSeq" id="WP_114371090.1">
    <property type="nucleotide sequence ID" value="NZ_QPEX01000042.1"/>
</dbReference>
<accession>A0A368KM44</accession>
<evidence type="ECO:0000313" key="2">
    <source>
        <dbReference type="Proteomes" id="UP000253562"/>
    </source>
</evidence>